<organism evidence="14 15">
    <name type="scientific">Pelobates cultripes</name>
    <name type="common">Western spadefoot toad</name>
    <dbReference type="NCBI Taxonomy" id="61616"/>
    <lineage>
        <taxon>Eukaryota</taxon>
        <taxon>Metazoa</taxon>
        <taxon>Chordata</taxon>
        <taxon>Craniata</taxon>
        <taxon>Vertebrata</taxon>
        <taxon>Euteleostomi</taxon>
        <taxon>Amphibia</taxon>
        <taxon>Batrachia</taxon>
        <taxon>Anura</taxon>
        <taxon>Pelobatoidea</taxon>
        <taxon>Pelobatidae</taxon>
        <taxon>Pelobates</taxon>
    </lineage>
</organism>
<dbReference type="AlphaFoldDB" id="A0AAD1S9W7"/>
<evidence type="ECO:0000256" key="7">
    <source>
        <dbReference type="SAM" id="Phobius"/>
    </source>
</evidence>
<dbReference type="PANTHER" id="PTHR13388:SF2">
    <property type="entry name" value="TRANSMEMBRANE PROTEIN 132D"/>
    <property type="match status" value="1"/>
</dbReference>
<feature type="domain" description="Transmembrane protein TMEM132 cohesin-like" evidence="10">
    <location>
        <begin position="69"/>
        <end position="209"/>
    </location>
</feature>
<keyword evidence="5 7" id="KW-0472">Membrane</keyword>
<dbReference type="InterPro" id="IPR055424">
    <property type="entry name" value="Ig_TMEM132_6th"/>
</dbReference>
<evidence type="ECO:0000256" key="5">
    <source>
        <dbReference type="ARBA" id="ARBA00023136"/>
    </source>
</evidence>
<comment type="subcellular location">
    <subcellularLocation>
        <location evidence="1">Membrane</location>
        <topology evidence="1">Single-pass type I membrane protein</topology>
    </subcellularLocation>
</comment>
<protein>
    <submittedName>
        <fullName evidence="14">Transmembrane 132D</fullName>
    </submittedName>
</protein>
<dbReference type="Pfam" id="PF15706">
    <property type="entry name" value="TMEM132_C"/>
    <property type="match status" value="1"/>
</dbReference>
<dbReference type="GO" id="GO:0016020">
    <property type="term" value="C:membrane"/>
    <property type="evidence" value="ECO:0007669"/>
    <property type="project" value="UniProtKB-SubCell"/>
</dbReference>
<dbReference type="InterPro" id="IPR055422">
    <property type="entry name" value="Ig_TMEM132_2nd"/>
</dbReference>
<feature type="region of interest" description="Disordered" evidence="6">
    <location>
        <begin position="798"/>
        <end position="818"/>
    </location>
</feature>
<dbReference type="Proteomes" id="UP001295444">
    <property type="component" value="Chromosome 05"/>
</dbReference>
<comment type="similarity">
    <text evidence="2">Belongs to the TMEM132 family.</text>
</comment>
<dbReference type="EMBL" id="OW240916">
    <property type="protein sequence ID" value="CAH2295708.1"/>
    <property type="molecule type" value="Genomic_DNA"/>
</dbReference>
<feature type="domain" description="Transmembrane protein TMEM132 fifth" evidence="12">
    <location>
        <begin position="311"/>
        <end position="446"/>
    </location>
</feature>
<sequence>MFEQPEGSPVELYYSVQQSDEKGECIKDEDKGKSGMWAPRNYIDDTGPPLQRIGSVYLYQMKNNHSIDMHLDGNVIIRSFSRNVRKGETLTFYVLISKNSTQTKFKLRAKVTEGVNVFGMRASSHLWDVKQNTDVHGKLSPVIIDCQRTVSFAEIRTDEAFYEIFQIDFRIGSVSDPSGVQIITWQIEYLGQSTSDLGVSKIYVTERDIIGVIPLSMEEEILNTAILTGRTVAVPVKVVSIDNNGAVTDISEAVECRTSDEDVLKVSDRCDYVFVNGKEMKGKVKAIVNFTYQHFKASLEMTVWVPRLPLQIEVTDTELNQIKGWRVPIMANKRPARDSDDDEDDDKKGRGCTLQYQHTVLRVFTQFIAESPDIVGQLTYMLGSDWQVDITDLISEFIQMDEPKVVRLEGHILIGQEVGMTTLQILSPLSDSILAEKTVMVVDEKVSITDLGIQVVTGLSLSVQLSTGSNRAIYATTTAHEHLTSQKQEVEVSCWIQFSDGTVSPLDIYDPKDFTLSVTSLDEHIFSVTQDSKSKWPVFVATAEGQGGLVKVELLISELCQKSKRKSVLTVGIGNIKVRFGHDNENITNNLDNFRKYVTDRRKKTTLQGVKPEGAFFGTPSMDRDVLTMNKVTTDQAQLSKKRERESLLDDDRHLANAPMDFTSFPAHVDLPSNNGDMEENDLSQNGRGLSDLEIGMYALLGVFCLAILVFLINCVTFALKYRNKQVPLDEQETMTHSHDWVGLTNRTDLLENNLNFPTQDECITAVDRGVNIVESKYLISTNHPKIVNGQAYRSAETSFNEVKEPRGEPSTSPTSKRKRVKFTTFTTIPTEDGCPVVNPILMNIEDDIKWVCQDIDMGDCKELRNYMERLHENV</sequence>
<dbReference type="Pfam" id="PF23481">
    <property type="entry name" value="Ig_TMEM132_2nd"/>
    <property type="match status" value="1"/>
</dbReference>
<evidence type="ECO:0000256" key="4">
    <source>
        <dbReference type="ARBA" id="ARBA00022989"/>
    </source>
</evidence>
<feature type="transmembrane region" description="Helical" evidence="7">
    <location>
        <begin position="695"/>
        <end position="720"/>
    </location>
</feature>
<evidence type="ECO:0000259" key="11">
    <source>
        <dbReference type="Pfam" id="PF23481"/>
    </source>
</evidence>
<dbReference type="Pfam" id="PF23486">
    <property type="entry name" value="Ig_TMEM132_5th"/>
    <property type="match status" value="1"/>
</dbReference>
<dbReference type="PANTHER" id="PTHR13388">
    <property type="entry name" value="DETONATOR, ISOFORM E"/>
    <property type="match status" value="1"/>
</dbReference>
<evidence type="ECO:0000256" key="3">
    <source>
        <dbReference type="ARBA" id="ARBA00022692"/>
    </source>
</evidence>
<evidence type="ECO:0000256" key="6">
    <source>
        <dbReference type="SAM" id="MobiDB-lite"/>
    </source>
</evidence>
<dbReference type="Pfam" id="PF16070">
    <property type="entry name" value="Ig_TMEM132_4th"/>
    <property type="match status" value="1"/>
</dbReference>
<evidence type="ECO:0000259" key="13">
    <source>
        <dbReference type="Pfam" id="PF23487"/>
    </source>
</evidence>
<proteinExistence type="inferred from homology"/>
<evidence type="ECO:0000259" key="10">
    <source>
        <dbReference type="Pfam" id="PF23039"/>
    </source>
</evidence>
<dbReference type="Pfam" id="PF23487">
    <property type="entry name" value="Ig_TMEM132_6th"/>
    <property type="match status" value="1"/>
</dbReference>
<keyword evidence="4 7" id="KW-1133">Transmembrane helix</keyword>
<evidence type="ECO:0000259" key="9">
    <source>
        <dbReference type="Pfam" id="PF16070"/>
    </source>
</evidence>
<feature type="domain" description="Transmembrane protein family 132 fourth" evidence="9">
    <location>
        <begin position="211"/>
        <end position="308"/>
    </location>
</feature>
<dbReference type="InterPro" id="IPR055421">
    <property type="entry name" value="TMEM132_3rd"/>
</dbReference>
<evidence type="ECO:0000256" key="2">
    <source>
        <dbReference type="ARBA" id="ARBA00006166"/>
    </source>
</evidence>
<gene>
    <name evidence="14" type="ORF">PECUL_23A000823</name>
</gene>
<dbReference type="Pfam" id="PF23039">
    <property type="entry name" value="TMEM132_3rd"/>
    <property type="match status" value="1"/>
</dbReference>
<evidence type="ECO:0000313" key="14">
    <source>
        <dbReference type="EMBL" id="CAH2295708.1"/>
    </source>
</evidence>
<dbReference type="InterPro" id="IPR026307">
    <property type="entry name" value="TMEM132"/>
</dbReference>
<evidence type="ECO:0000313" key="15">
    <source>
        <dbReference type="Proteomes" id="UP001295444"/>
    </source>
</evidence>
<dbReference type="InterPro" id="IPR055423">
    <property type="entry name" value="Ig_TMEM132_5th"/>
</dbReference>
<dbReference type="InterPro" id="IPR031437">
    <property type="entry name" value="Ig_TMEM132_4th"/>
</dbReference>
<evidence type="ECO:0000259" key="12">
    <source>
        <dbReference type="Pfam" id="PF23486"/>
    </source>
</evidence>
<evidence type="ECO:0000256" key="1">
    <source>
        <dbReference type="ARBA" id="ARBA00004479"/>
    </source>
</evidence>
<feature type="domain" description="Transmembrane protein TMEM132 sixth" evidence="13">
    <location>
        <begin position="447"/>
        <end position="562"/>
    </location>
</feature>
<keyword evidence="15" id="KW-1185">Reference proteome</keyword>
<name>A0AAD1S9W7_PELCU</name>
<dbReference type="InterPro" id="IPR031436">
    <property type="entry name" value="TMEM132_C"/>
</dbReference>
<reference evidence="14" key="1">
    <citation type="submission" date="2022-03" db="EMBL/GenBank/DDBJ databases">
        <authorList>
            <person name="Alioto T."/>
            <person name="Alioto T."/>
            <person name="Gomez Garrido J."/>
        </authorList>
    </citation>
    <scope>NUCLEOTIDE SEQUENCE</scope>
</reference>
<feature type="domain" description="Transmembrane protein TMEM132 second Ig-like" evidence="11">
    <location>
        <begin position="3"/>
        <end position="52"/>
    </location>
</feature>
<keyword evidence="3 7" id="KW-0812">Transmembrane</keyword>
<feature type="domain" description="Transmembrane protein TMEM132 C-terminal" evidence="8">
    <location>
        <begin position="664"/>
        <end position="748"/>
    </location>
</feature>
<evidence type="ECO:0000259" key="8">
    <source>
        <dbReference type="Pfam" id="PF15706"/>
    </source>
</evidence>
<accession>A0AAD1S9W7</accession>